<organism evidence="2 4">
    <name type="scientific">Endobacter medicaginis</name>
    <dbReference type="NCBI Taxonomy" id="1181271"/>
    <lineage>
        <taxon>Bacteria</taxon>
        <taxon>Pseudomonadati</taxon>
        <taxon>Pseudomonadota</taxon>
        <taxon>Alphaproteobacteria</taxon>
        <taxon>Acetobacterales</taxon>
        <taxon>Acetobacteraceae</taxon>
        <taxon>Endobacter</taxon>
    </lineage>
</organism>
<keyword evidence="1" id="KW-0472">Membrane</keyword>
<dbReference type="AlphaFoldDB" id="A0A839UZN4"/>
<evidence type="ECO:0008006" key="6">
    <source>
        <dbReference type="Google" id="ProtNLM"/>
    </source>
</evidence>
<feature type="transmembrane region" description="Helical" evidence="1">
    <location>
        <begin position="213"/>
        <end position="236"/>
    </location>
</feature>
<keyword evidence="1" id="KW-1133">Transmembrane helix</keyword>
<comment type="caution">
    <text evidence="2">The sequence shown here is derived from an EMBL/GenBank/DDBJ whole genome shotgun (WGS) entry which is preliminary data.</text>
</comment>
<dbReference type="EMBL" id="JACHXV010000002">
    <property type="protein sequence ID" value="MBB3172741.1"/>
    <property type="molecule type" value="Genomic_DNA"/>
</dbReference>
<evidence type="ECO:0000313" key="5">
    <source>
        <dbReference type="Proteomes" id="UP000565205"/>
    </source>
</evidence>
<name>A0A839UZN4_9PROT</name>
<feature type="transmembrane region" description="Helical" evidence="1">
    <location>
        <begin position="182"/>
        <end position="201"/>
    </location>
</feature>
<dbReference type="Proteomes" id="UP000557688">
    <property type="component" value="Unassembled WGS sequence"/>
</dbReference>
<reference evidence="3 5" key="1">
    <citation type="submission" date="2020-06" db="EMBL/GenBank/DDBJ databases">
        <title>Description of novel acetic acid bacteria.</title>
        <authorList>
            <person name="Sombolestani A."/>
        </authorList>
    </citation>
    <scope>NUCLEOTIDE SEQUENCE [LARGE SCALE GENOMIC DNA]</scope>
    <source>
        <strain evidence="3 5">LMG 26838</strain>
    </source>
</reference>
<protein>
    <recommendedName>
        <fullName evidence="6">PrsW family intramembrane metalloprotease</fullName>
    </recommendedName>
</protein>
<feature type="transmembrane region" description="Helical" evidence="1">
    <location>
        <begin position="30"/>
        <end position="48"/>
    </location>
</feature>
<accession>A0A839UZN4</accession>
<reference evidence="2 4" key="2">
    <citation type="submission" date="2020-08" db="EMBL/GenBank/DDBJ databases">
        <title>Genomic Encyclopedia of Type Strains, Phase III (KMG-III): the genomes of soil and plant-associated and newly described type strains.</title>
        <authorList>
            <person name="Whitman W."/>
        </authorList>
    </citation>
    <scope>NUCLEOTIDE SEQUENCE [LARGE SCALE GENOMIC DNA]</scope>
    <source>
        <strain evidence="2 4">CECT 8088</strain>
    </source>
</reference>
<dbReference type="Proteomes" id="UP000565205">
    <property type="component" value="Unassembled WGS sequence"/>
</dbReference>
<dbReference type="RefSeq" id="WP_176626078.1">
    <property type="nucleotide sequence ID" value="NZ_JABXXQ010000440.1"/>
</dbReference>
<evidence type="ECO:0000256" key="1">
    <source>
        <dbReference type="SAM" id="Phobius"/>
    </source>
</evidence>
<proteinExistence type="predicted"/>
<keyword evidence="4" id="KW-1185">Reference proteome</keyword>
<evidence type="ECO:0000313" key="2">
    <source>
        <dbReference type="EMBL" id="MBB3172741.1"/>
    </source>
</evidence>
<sequence length="282" mass="30133">MTLLFLIAVGAAILTWSSLRFGVRPGAVDLLLSGLAGFCAVIAVGATYRATQRLPMHLAPWALGFREEGAKLLAWLIVFGRDFRRRMPPARRLNGLVAIAATFGLCEVAEHVSGNASPGLYAWAVLLRALIAPLHVWFSLCEVACLEFARGDRRWLAALPLPALLHDEFDSVAGLSGLGPQAQIFALALIIIVIGLVALWLSDRLVRPVRRSARSCGVGLACALIPVLVIAGQAGWLPGQGKLFPLRPSAAVAPITASWAVMALDLLRERRARAQWVGTAGA</sequence>
<evidence type="ECO:0000313" key="3">
    <source>
        <dbReference type="EMBL" id="NVN31637.1"/>
    </source>
</evidence>
<dbReference type="EMBL" id="JABXXQ010000440">
    <property type="protein sequence ID" value="NVN31637.1"/>
    <property type="molecule type" value="Genomic_DNA"/>
</dbReference>
<feature type="transmembrane region" description="Helical" evidence="1">
    <location>
        <begin position="248"/>
        <end position="267"/>
    </location>
</feature>
<gene>
    <name evidence="2" type="ORF">FHR90_000555</name>
    <name evidence="3" type="ORF">HUK83_15015</name>
</gene>
<evidence type="ECO:0000313" key="4">
    <source>
        <dbReference type="Proteomes" id="UP000557688"/>
    </source>
</evidence>
<keyword evidence="1" id="KW-0812">Transmembrane</keyword>